<proteinExistence type="inferred from homology"/>
<evidence type="ECO:0000259" key="6">
    <source>
        <dbReference type="PROSITE" id="PS50893"/>
    </source>
</evidence>
<dbReference type="KEGG" id="pmw:B2K_02820"/>
<feature type="domain" description="ABC transporter" evidence="6">
    <location>
        <begin position="25"/>
        <end position="252"/>
    </location>
</feature>
<evidence type="ECO:0000256" key="1">
    <source>
        <dbReference type="ARBA" id="ARBA00005417"/>
    </source>
</evidence>
<dbReference type="PANTHER" id="PTHR46743">
    <property type="entry name" value="TEICHOIC ACIDS EXPORT ATP-BINDING PROTEIN TAGH"/>
    <property type="match status" value="1"/>
</dbReference>
<dbReference type="CDD" id="cd03220">
    <property type="entry name" value="ABC_KpsT_Wzt"/>
    <property type="match status" value="1"/>
</dbReference>
<dbReference type="GO" id="GO:0005524">
    <property type="term" value="F:ATP binding"/>
    <property type="evidence" value="ECO:0007669"/>
    <property type="project" value="UniProtKB-KW"/>
</dbReference>
<keyword evidence="2" id="KW-0813">Transport</keyword>
<dbReference type="GO" id="GO:0016020">
    <property type="term" value="C:membrane"/>
    <property type="evidence" value="ECO:0007669"/>
    <property type="project" value="InterPro"/>
</dbReference>
<dbReference type="InterPro" id="IPR015860">
    <property type="entry name" value="ABC_transpr_TagH-like"/>
</dbReference>
<dbReference type="InterPro" id="IPR050683">
    <property type="entry name" value="Bact_Polysacc_Export_ATP-bd"/>
</dbReference>
<evidence type="ECO:0000256" key="2">
    <source>
        <dbReference type="ARBA" id="ARBA00022448"/>
    </source>
</evidence>
<dbReference type="EMBL" id="CP003422">
    <property type="protein sequence ID" value="AFH59667.2"/>
    <property type="molecule type" value="Genomic_DNA"/>
</dbReference>
<dbReference type="PANTHER" id="PTHR46743:SF2">
    <property type="entry name" value="TEICHOIC ACIDS EXPORT ATP-BINDING PROTEIN TAGH"/>
    <property type="match status" value="1"/>
</dbReference>
<dbReference type="PROSITE" id="PS50893">
    <property type="entry name" value="ABC_TRANSPORTER_2"/>
    <property type="match status" value="1"/>
</dbReference>
<dbReference type="SMART" id="SM00382">
    <property type="entry name" value="AAA"/>
    <property type="match status" value="1"/>
</dbReference>
<dbReference type="InterPro" id="IPR003593">
    <property type="entry name" value="AAA+_ATPase"/>
</dbReference>
<keyword evidence="3" id="KW-0547">Nucleotide-binding</keyword>
<dbReference type="Pfam" id="PF00005">
    <property type="entry name" value="ABC_tran"/>
    <property type="match status" value="1"/>
</dbReference>
<accession>I0BBC0</accession>
<keyword evidence="4 7" id="KW-0067">ATP-binding</keyword>
<gene>
    <name evidence="7" type="ORF">B2K_02820</name>
</gene>
<sequence>MREFVNMNQSNVIVNVKNVSMCFNMTTEKITTVKEYLIKSFKRQIRYNEFWALKDVDFKVYKGELFGILGLNGAGKSTLLKIIAGVLKPTRGEVEVDGTMAPLIELGAGFDAELTARENIYLNGAVLGFSQKEMNEKFDEIVSFSELHDFIDVPVKNFSSGMYARLGFSIATVTNPDILIVDEILSVGDFKFQEKCENKIKQMIENGTSVLLVSHSMDQIRSLCSRGVIIEKGKVIKLGDIDEICEFYYSKYS</sequence>
<evidence type="ECO:0000313" key="8">
    <source>
        <dbReference type="Proteomes" id="UP000007392"/>
    </source>
</evidence>
<dbReference type="SUPFAM" id="SSF52540">
    <property type="entry name" value="P-loop containing nucleoside triphosphate hydrolases"/>
    <property type="match status" value="1"/>
</dbReference>
<keyword evidence="5" id="KW-1278">Translocase</keyword>
<reference evidence="7 8" key="1">
    <citation type="submission" date="2013-06" db="EMBL/GenBank/DDBJ databases">
        <title>Complete genome sequence of Paenibacillus mucilaginosus K02.</title>
        <authorList>
            <person name="Xiao B."/>
            <person name="Sun L."/>
            <person name="Xiao L."/>
            <person name="Lian B."/>
        </authorList>
    </citation>
    <scope>NUCLEOTIDE SEQUENCE [LARGE SCALE GENOMIC DNA]</scope>
    <source>
        <strain evidence="7 8">K02</strain>
    </source>
</reference>
<organism evidence="7 8">
    <name type="scientific">Paenibacillus mucilaginosus K02</name>
    <dbReference type="NCBI Taxonomy" id="997761"/>
    <lineage>
        <taxon>Bacteria</taxon>
        <taxon>Bacillati</taxon>
        <taxon>Bacillota</taxon>
        <taxon>Bacilli</taxon>
        <taxon>Bacillales</taxon>
        <taxon>Paenibacillaceae</taxon>
        <taxon>Paenibacillus</taxon>
    </lineage>
</organism>
<comment type="similarity">
    <text evidence="1">Belongs to the ABC transporter superfamily.</text>
</comment>
<dbReference type="Proteomes" id="UP000007392">
    <property type="component" value="Chromosome"/>
</dbReference>
<protein>
    <submittedName>
        <fullName evidence="7">Teichoic acid ABC transporter ATP-binding protein</fullName>
    </submittedName>
</protein>
<name>I0BBC0_9BACL</name>
<evidence type="ECO:0000256" key="3">
    <source>
        <dbReference type="ARBA" id="ARBA00022741"/>
    </source>
</evidence>
<evidence type="ECO:0000256" key="4">
    <source>
        <dbReference type="ARBA" id="ARBA00022840"/>
    </source>
</evidence>
<dbReference type="GO" id="GO:0140359">
    <property type="term" value="F:ABC-type transporter activity"/>
    <property type="evidence" value="ECO:0007669"/>
    <property type="project" value="InterPro"/>
</dbReference>
<dbReference type="Gene3D" id="3.40.50.300">
    <property type="entry name" value="P-loop containing nucleotide triphosphate hydrolases"/>
    <property type="match status" value="1"/>
</dbReference>
<evidence type="ECO:0000313" key="7">
    <source>
        <dbReference type="EMBL" id="AFH59667.2"/>
    </source>
</evidence>
<dbReference type="InterPro" id="IPR027417">
    <property type="entry name" value="P-loop_NTPase"/>
</dbReference>
<dbReference type="GO" id="GO:0016887">
    <property type="term" value="F:ATP hydrolysis activity"/>
    <property type="evidence" value="ECO:0007669"/>
    <property type="project" value="InterPro"/>
</dbReference>
<dbReference type="HOGENOM" id="CLU_000604_1_2_9"/>
<evidence type="ECO:0000256" key="5">
    <source>
        <dbReference type="ARBA" id="ARBA00022967"/>
    </source>
</evidence>
<dbReference type="InterPro" id="IPR003439">
    <property type="entry name" value="ABC_transporter-like_ATP-bd"/>
</dbReference>
<dbReference type="AlphaFoldDB" id="I0BBC0"/>